<dbReference type="OrthoDB" id="2633at2759"/>
<evidence type="ECO:0000256" key="3">
    <source>
        <dbReference type="ARBA" id="ARBA00022691"/>
    </source>
</evidence>
<evidence type="ECO:0000313" key="6">
    <source>
        <dbReference type="EMBL" id="EME25844.1"/>
    </source>
</evidence>
<dbReference type="Pfam" id="PF01712">
    <property type="entry name" value="dNK"/>
    <property type="match status" value="1"/>
</dbReference>
<dbReference type="Pfam" id="PF01596">
    <property type="entry name" value="Methyltransf_3"/>
    <property type="match status" value="1"/>
</dbReference>
<protein>
    <submittedName>
        <fullName evidence="6">O-methyltransferase</fullName>
    </submittedName>
</protein>
<dbReference type="InterPro" id="IPR029063">
    <property type="entry name" value="SAM-dependent_MTases_sf"/>
</dbReference>
<dbReference type="AlphaFoldDB" id="M2XR13"/>
<dbReference type="eggNOG" id="KOG4235">
    <property type="taxonomic scope" value="Eukaryota"/>
</dbReference>
<dbReference type="Gene3D" id="3.40.50.150">
    <property type="entry name" value="Vaccinia Virus protein VP39"/>
    <property type="match status" value="1"/>
</dbReference>
<dbReference type="eggNOG" id="KOG1663">
    <property type="taxonomic scope" value="Eukaryota"/>
</dbReference>
<evidence type="ECO:0000256" key="4">
    <source>
        <dbReference type="ARBA" id="ARBA00023453"/>
    </source>
</evidence>
<feature type="non-terminal residue" evidence="6">
    <location>
        <position position="1"/>
    </location>
</feature>
<dbReference type="STRING" id="130081.M2XR13"/>
<evidence type="ECO:0000256" key="2">
    <source>
        <dbReference type="ARBA" id="ARBA00022679"/>
    </source>
</evidence>
<dbReference type="RefSeq" id="XP_005702364.1">
    <property type="nucleotide sequence ID" value="XM_005702307.1"/>
</dbReference>
<keyword evidence="7" id="KW-1185">Reference proteome</keyword>
<accession>M2XR13</accession>
<dbReference type="PANTHER" id="PTHR10509">
    <property type="entry name" value="O-METHYLTRANSFERASE-RELATED"/>
    <property type="match status" value="1"/>
</dbReference>
<sequence>MMISPEQGKFLSFLVRAIGARRCLEIGTFTGYSSVCIAAGMKEGTESILYCLECNESYARTAQREWTNAGLQDRISLVLEDATEISQKLIVEKEGWFDFIFIDAEKEKYREYYETALALLRVGGVLCIDDTCWSGRVVDEQYQDPETLSIRELLGFMQKDSRVFACPIPIFDGMVVAVKLFTTRHSDNFQVLLSRKIIDIEGNIAVGKTCLVRSLFPTLETQGMTPCVFEEDPNHTFLSAFYQKPEIFGFSFQMYMLKLAQQVVIKAQHYLLEDTNNVGLIDRSIWGNRVFADCNHHLGNFSQEEYGIYKSVYNETEFQPDYLIYLDASPSVCLERAKKRGRSAEQELQLSYLEALDTFHFQHLISTICEGRAKVLVFNCHMFCTAEQVLDKIREREETRCCKLIWNNQSNEKTKFLWFLHLSEDCYHKMAKGATSEEWFGLLRSWNLSQNTEITDICLPWISSEDQVPFYQYQAFKRLVCFALSANITIQFYKDGT</sequence>
<dbReference type="PROSITE" id="PS51682">
    <property type="entry name" value="SAM_OMT_I"/>
    <property type="match status" value="1"/>
</dbReference>
<reference evidence="7" key="1">
    <citation type="journal article" date="2013" name="Science">
        <title>Gene transfer from bacteria and archaea facilitated evolution of an extremophilic eukaryote.</title>
        <authorList>
            <person name="Schonknecht G."/>
            <person name="Chen W.H."/>
            <person name="Ternes C.M."/>
            <person name="Barbier G.G."/>
            <person name="Shrestha R.P."/>
            <person name="Stanke M."/>
            <person name="Brautigam A."/>
            <person name="Baker B.J."/>
            <person name="Banfield J.F."/>
            <person name="Garavito R.M."/>
            <person name="Carr K."/>
            <person name="Wilkerson C."/>
            <person name="Rensing S.A."/>
            <person name="Gagneul D."/>
            <person name="Dickenson N.E."/>
            <person name="Oesterhelt C."/>
            <person name="Lercher M.J."/>
            <person name="Weber A.P."/>
        </authorList>
    </citation>
    <scope>NUCLEOTIDE SEQUENCE [LARGE SCALE GENOMIC DNA]</scope>
    <source>
        <strain evidence="7">074W</strain>
    </source>
</reference>
<dbReference type="GO" id="GO:0008757">
    <property type="term" value="F:S-adenosylmethionine-dependent methyltransferase activity"/>
    <property type="evidence" value="ECO:0007669"/>
    <property type="project" value="TreeGrafter"/>
</dbReference>
<evidence type="ECO:0000313" key="7">
    <source>
        <dbReference type="Proteomes" id="UP000030680"/>
    </source>
</evidence>
<name>M2XR13_GALSU</name>
<keyword evidence="2 6" id="KW-0808">Transferase</keyword>
<keyword evidence="1 6" id="KW-0489">Methyltransferase</keyword>
<comment type="similarity">
    <text evidence="4">Belongs to the class I-like SAM-binding methyltransferase superfamily. Cation-dependent O-methyltransferase family.</text>
</comment>
<dbReference type="Proteomes" id="UP000030680">
    <property type="component" value="Unassembled WGS sequence"/>
</dbReference>
<evidence type="ECO:0000256" key="1">
    <source>
        <dbReference type="ARBA" id="ARBA00022603"/>
    </source>
</evidence>
<dbReference type="Gramene" id="EME25844">
    <property type="protein sequence ID" value="EME25844"/>
    <property type="gene ID" value="Gasu_64990"/>
</dbReference>
<gene>
    <name evidence="6" type="ORF">Gasu_64990</name>
</gene>
<dbReference type="GeneID" id="17084836"/>
<dbReference type="GO" id="GO:0032259">
    <property type="term" value="P:methylation"/>
    <property type="evidence" value="ECO:0007669"/>
    <property type="project" value="UniProtKB-KW"/>
</dbReference>
<proteinExistence type="inferred from homology"/>
<dbReference type="GO" id="GO:0008171">
    <property type="term" value="F:O-methyltransferase activity"/>
    <property type="evidence" value="ECO:0007669"/>
    <property type="project" value="InterPro"/>
</dbReference>
<keyword evidence="3" id="KW-0949">S-adenosyl-L-methionine</keyword>
<feature type="domain" description="Deoxynucleoside kinase" evidence="5">
    <location>
        <begin position="198"/>
        <end position="398"/>
    </location>
</feature>
<dbReference type="KEGG" id="gsl:Gasu_64990"/>
<dbReference type="SUPFAM" id="SSF52540">
    <property type="entry name" value="P-loop containing nucleoside triphosphate hydrolases"/>
    <property type="match status" value="1"/>
</dbReference>
<dbReference type="PANTHER" id="PTHR10509:SF14">
    <property type="entry name" value="CAFFEOYL-COA O-METHYLTRANSFERASE 3-RELATED"/>
    <property type="match status" value="1"/>
</dbReference>
<dbReference type="InterPro" id="IPR031314">
    <property type="entry name" value="DNK_dom"/>
</dbReference>
<dbReference type="SUPFAM" id="SSF53335">
    <property type="entry name" value="S-adenosyl-L-methionine-dependent methyltransferases"/>
    <property type="match status" value="1"/>
</dbReference>
<dbReference type="EMBL" id="KB454772">
    <property type="protein sequence ID" value="EME25844.1"/>
    <property type="molecule type" value="Genomic_DNA"/>
</dbReference>
<dbReference type="InterPro" id="IPR027417">
    <property type="entry name" value="P-loop_NTPase"/>
</dbReference>
<dbReference type="InterPro" id="IPR002935">
    <property type="entry name" value="SAM_O-MeTrfase"/>
</dbReference>
<dbReference type="InterPro" id="IPR050362">
    <property type="entry name" value="Cation-dep_OMT"/>
</dbReference>
<dbReference type="CDD" id="cd02440">
    <property type="entry name" value="AdoMet_MTases"/>
    <property type="match status" value="1"/>
</dbReference>
<organism evidence="6 7">
    <name type="scientific">Galdieria sulphuraria</name>
    <name type="common">Red alga</name>
    <dbReference type="NCBI Taxonomy" id="130081"/>
    <lineage>
        <taxon>Eukaryota</taxon>
        <taxon>Rhodophyta</taxon>
        <taxon>Bangiophyceae</taxon>
        <taxon>Galdieriales</taxon>
        <taxon>Galdieriaceae</taxon>
        <taxon>Galdieria</taxon>
    </lineage>
</organism>
<evidence type="ECO:0000259" key="5">
    <source>
        <dbReference type="Pfam" id="PF01712"/>
    </source>
</evidence>
<dbReference type="Gene3D" id="3.40.50.300">
    <property type="entry name" value="P-loop containing nucleotide triphosphate hydrolases"/>
    <property type="match status" value="1"/>
</dbReference>